<dbReference type="Proteomes" id="UP001210231">
    <property type="component" value="Unassembled WGS sequence"/>
</dbReference>
<reference evidence="2 3" key="1">
    <citation type="submission" date="2022-12" db="EMBL/GenBank/DDBJ databases">
        <title>Chitinophagaceae gen. sp. nov., a new member of the family Chitinophagaceae, isolated from soil in a chemical factory.</title>
        <authorList>
            <person name="Ke Z."/>
        </authorList>
    </citation>
    <scope>NUCLEOTIDE SEQUENCE [LARGE SCALE GENOMIC DNA]</scope>
    <source>
        <strain evidence="2 3">LY-5</strain>
    </source>
</reference>
<evidence type="ECO:0000313" key="3">
    <source>
        <dbReference type="Proteomes" id="UP001210231"/>
    </source>
</evidence>
<comment type="caution">
    <text evidence="2">The sequence shown here is derived from an EMBL/GenBank/DDBJ whole genome shotgun (WGS) entry which is preliminary data.</text>
</comment>
<dbReference type="Pfam" id="PF13699">
    <property type="entry name" value="eCIS_core"/>
    <property type="match status" value="1"/>
</dbReference>
<evidence type="ECO:0000259" key="1">
    <source>
        <dbReference type="Pfam" id="PF13699"/>
    </source>
</evidence>
<dbReference type="RefSeq" id="WP_407031473.1">
    <property type="nucleotide sequence ID" value="NZ_JAQGEF010000010.1"/>
</dbReference>
<dbReference type="InterPro" id="IPR025295">
    <property type="entry name" value="eCIS_core_dom"/>
</dbReference>
<dbReference type="EMBL" id="JAQGEF010000010">
    <property type="protein sequence ID" value="MDA3615149.1"/>
    <property type="molecule type" value="Genomic_DNA"/>
</dbReference>
<proteinExistence type="predicted"/>
<keyword evidence="3" id="KW-1185">Reference proteome</keyword>
<organism evidence="2 3">
    <name type="scientific">Polluticaenibacter yanchengensis</name>
    <dbReference type="NCBI Taxonomy" id="3014562"/>
    <lineage>
        <taxon>Bacteria</taxon>
        <taxon>Pseudomonadati</taxon>
        <taxon>Bacteroidota</taxon>
        <taxon>Chitinophagia</taxon>
        <taxon>Chitinophagales</taxon>
        <taxon>Chitinophagaceae</taxon>
        <taxon>Polluticaenibacter</taxon>
    </lineage>
</organism>
<feature type="domain" description="eCIS core" evidence="1">
    <location>
        <begin position="20"/>
        <end position="69"/>
    </location>
</feature>
<gene>
    <name evidence="2" type="ORF">O3P16_10045</name>
</gene>
<evidence type="ECO:0000313" key="2">
    <source>
        <dbReference type="EMBL" id="MDA3615149.1"/>
    </source>
</evidence>
<protein>
    <submittedName>
        <fullName evidence="2">DUF4157 domain-containing protein</fullName>
    </submittedName>
</protein>
<accession>A0ABT4UKL9</accession>
<sequence>MAKTWHKKYGVYIKNNSHLARMAAWKLNAKEMAMVIGKTIHLYGVTQDAFLKNERWLKHELKHVQQYEENGIIKFWGLYLLESVKNGYYNNKFEKEARAAEDL</sequence>
<name>A0ABT4UKL9_9BACT</name>